<evidence type="ECO:0000259" key="1">
    <source>
        <dbReference type="PROSITE" id="PS51742"/>
    </source>
</evidence>
<dbReference type="Gene3D" id="3.30.1330.80">
    <property type="entry name" value="Hypothetical protein, similar to alpha- acetolactate decarboxylase, domain 2"/>
    <property type="match status" value="1"/>
</dbReference>
<reference evidence="3" key="2">
    <citation type="submission" date="2021-03" db="EMBL/GenBank/DDBJ databases">
        <authorList>
            <person name="Jaffe A."/>
        </authorList>
    </citation>
    <scope>NUCLEOTIDE SEQUENCE</scope>
    <source>
        <strain evidence="3">RIFCSPHIGHO2_01_FULL_GW2011_AR10_43_9</strain>
    </source>
</reference>
<feature type="domain" description="PPC" evidence="1">
    <location>
        <begin position="1"/>
        <end position="124"/>
    </location>
</feature>
<dbReference type="AlphaFoldDB" id="A0A7J4ITL9"/>
<organism evidence="2 4">
    <name type="scientific">Candidatus Iainarchaeum sp</name>
    <dbReference type="NCBI Taxonomy" id="3101447"/>
    <lineage>
        <taxon>Archaea</taxon>
        <taxon>Candidatus Iainarchaeota</taxon>
        <taxon>Candidatus Iainarchaeia</taxon>
        <taxon>Candidatus Iainarchaeales</taxon>
        <taxon>Candidatus Iainarchaeaceae</taxon>
        <taxon>Candidatus Iainarchaeum</taxon>
    </lineage>
</organism>
<dbReference type="Pfam" id="PF03479">
    <property type="entry name" value="PCC"/>
    <property type="match status" value="1"/>
</dbReference>
<name>A0A7J4ITL9_9ARCH</name>
<reference evidence="4" key="1">
    <citation type="journal article" date="2020" name="bioRxiv">
        <title>A rank-normalized archaeal taxonomy based on genome phylogeny resolves widespread incomplete and uneven classifications.</title>
        <authorList>
            <person name="Rinke C."/>
            <person name="Chuvochina M."/>
            <person name="Mussig A.J."/>
            <person name="Chaumeil P.-A."/>
            <person name="Waite D.W."/>
            <person name="Whitman W.B."/>
            <person name="Parks D.H."/>
            <person name="Hugenholtz P."/>
        </authorList>
    </citation>
    <scope>NUCLEOTIDE SEQUENCE [LARGE SCALE GENOMIC DNA]</scope>
</reference>
<proteinExistence type="predicted"/>
<evidence type="ECO:0000313" key="3">
    <source>
        <dbReference type="EMBL" id="MBS3059835.1"/>
    </source>
</evidence>
<sequence>MNEKTIVLELREGEDILDAVREASKQYSINFGFFVEADGTLKDCELVYNEPKRGIVKTAFRDTFKITAISGQIQKEKDGSINPLMNVALLGSRTGSKSGLLVGGKASKALKIRLRKVDLAKIIK</sequence>
<dbReference type="Proteomes" id="UP000683213">
    <property type="component" value="Unassembled WGS sequence"/>
</dbReference>
<keyword evidence="2" id="KW-0238">DNA-binding</keyword>
<dbReference type="SUPFAM" id="SSF117856">
    <property type="entry name" value="AF0104/ALDC/Ptd012-like"/>
    <property type="match status" value="1"/>
</dbReference>
<dbReference type="EMBL" id="JAGVWF010000083">
    <property type="protein sequence ID" value="MBS3059835.1"/>
    <property type="molecule type" value="Genomic_DNA"/>
</dbReference>
<dbReference type="GO" id="GO:0003677">
    <property type="term" value="F:DNA binding"/>
    <property type="evidence" value="ECO:0007669"/>
    <property type="project" value="UniProtKB-KW"/>
</dbReference>
<evidence type="ECO:0000313" key="2">
    <source>
        <dbReference type="EMBL" id="HIH08851.1"/>
    </source>
</evidence>
<dbReference type="InterPro" id="IPR005175">
    <property type="entry name" value="PPC_dom"/>
</dbReference>
<comment type="caution">
    <text evidence="2">The sequence shown here is derived from an EMBL/GenBank/DDBJ whole genome shotgun (WGS) entry which is preliminary data.</text>
</comment>
<evidence type="ECO:0000313" key="4">
    <source>
        <dbReference type="Proteomes" id="UP000577419"/>
    </source>
</evidence>
<reference evidence="3" key="3">
    <citation type="submission" date="2021-05" db="EMBL/GenBank/DDBJ databases">
        <title>Protein family content uncovers lineage relationships and bacterial pathway maintenance mechanisms in DPANN archaea.</title>
        <authorList>
            <person name="Castelle C.J."/>
            <person name="Meheust R."/>
            <person name="Jaffe A.L."/>
            <person name="Seitz K."/>
            <person name="Gong X."/>
            <person name="Baker B.J."/>
            <person name="Banfield J.F."/>
        </authorList>
    </citation>
    <scope>NUCLEOTIDE SEQUENCE</scope>
    <source>
        <strain evidence="3">RIFCSPHIGHO2_01_FULL_GW2011_AR10_43_9</strain>
    </source>
</reference>
<protein>
    <submittedName>
        <fullName evidence="2">DNA-binding protein</fullName>
    </submittedName>
</protein>
<dbReference type="PROSITE" id="PS51742">
    <property type="entry name" value="PPC"/>
    <property type="match status" value="1"/>
</dbReference>
<accession>A0A7J4ITL9</accession>
<dbReference type="EMBL" id="DUFG01000028">
    <property type="protein sequence ID" value="HIH08851.1"/>
    <property type="molecule type" value="Genomic_DNA"/>
</dbReference>
<dbReference type="Proteomes" id="UP000577419">
    <property type="component" value="Unassembled WGS sequence"/>
</dbReference>
<gene>
    <name evidence="2" type="ORF">HA237_05795</name>
    <name evidence="3" type="ORF">J4224_05435</name>
</gene>